<feature type="compositionally biased region" description="Low complexity" evidence="1">
    <location>
        <begin position="147"/>
        <end position="171"/>
    </location>
</feature>
<dbReference type="Proteomes" id="UP000663823">
    <property type="component" value="Unassembled WGS sequence"/>
</dbReference>
<accession>A0A819U755</accession>
<dbReference type="AlphaFoldDB" id="A0A819U755"/>
<gene>
    <name evidence="2" type="ORF">OTI717_LOCUS33363</name>
</gene>
<reference evidence="2" key="1">
    <citation type="submission" date="2021-02" db="EMBL/GenBank/DDBJ databases">
        <authorList>
            <person name="Nowell W R."/>
        </authorList>
    </citation>
    <scope>NUCLEOTIDE SEQUENCE</scope>
</reference>
<organism evidence="2 3">
    <name type="scientific">Rotaria sordida</name>
    <dbReference type="NCBI Taxonomy" id="392033"/>
    <lineage>
        <taxon>Eukaryota</taxon>
        <taxon>Metazoa</taxon>
        <taxon>Spiralia</taxon>
        <taxon>Gnathifera</taxon>
        <taxon>Rotifera</taxon>
        <taxon>Eurotatoria</taxon>
        <taxon>Bdelloidea</taxon>
        <taxon>Philodinida</taxon>
        <taxon>Philodinidae</taxon>
        <taxon>Rotaria</taxon>
    </lineage>
</organism>
<feature type="region of interest" description="Disordered" evidence="1">
    <location>
        <begin position="134"/>
        <end position="171"/>
    </location>
</feature>
<dbReference type="InterPro" id="IPR011042">
    <property type="entry name" value="6-blade_b-propeller_TolB-like"/>
</dbReference>
<dbReference type="PANTHER" id="PTHR24104:SF25">
    <property type="entry name" value="PROTEIN LIN-41"/>
    <property type="match status" value="1"/>
</dbReference>
<dbReference type="SUPFAM" id="SSF63825">
    <property type="entry name" value="YWTD domain"/>
    <property type="match status" value="1"/>
</dbReference>
<dbReference type="PANTHER" id="PTHR24104">
    <property type="entry name" value="E3 UBIQUITIN-PROTEIN LIGASE NHLRC1-RELATED"/>
    <property type="match status" value="1"/>
</dbReference>
<feature type="non-terminal residue" evidence="2">
    <location>
        <position position="393"/>
    </location>
</feature>
<dbReference type="EMBL" id="CAJOAX010010960">
    <property type="protein sequence ID" value="CAF4084408.1"/>
    <property type="molecule type" value="Genomic_DNA"/>
</dbReference>
<dbReference type="InterPro" id="IPR050952">
    <property type="entry name" value="TRIM-NHL_E3_ligases"/>
</dbReference>
<evidence type="ECO:0000313" key="2">
    <source>
        <dbReference type="EMBL" id="CAF4084408.1"/>
    </source>
</evidence>
<feature type="compositionally biased region" description="Low complexity" evidence="1">
    <location>
        <begin position="21"/>
        <end position="76"/>
    </location>
</feature>
<name>A0A819U755_9BILA</name>
<sequence length="393" mass="42725">MLNNILYYSLVAQGQAITTTMSPTTATTSTSSSTSTTTDTTSTISSTSTSTTTITTTTETTSTTSSTSTPTTTTATGIHKNMNTYENNTHDTFLHFKRLQHLLQVHRRRLHRRQQHPLRPHRQRLQPLRYQQLQQPLQQAHQHRAVTTTSTTSSTTSTTKTTSTTSTTSTTTTAFDSCRNLSWNQTAVVVAGTGTSGSGVNQFKDPSWIEIDDNDTMYVADHHNYRVQMYVKGATSGVTLVDVTSDGDHPESITFDKNGYMYLTGHSNNRVVRYPPNSAVGTSVAGVAGASGTALNNFKDPLGMDLDDSLNLYVAERGNKRVMKWTPSATAGTIVIGTGSTPAFYGLLLYSSNQVYVSSQDTDSVYLWTFGASSASVTLTQVNDTTTTLKNPR</sequence>
<evidence type="ECO:0000313" key="3">
    <source>
        <dbReference type="Proteomes" id="UP000663823"/>
    </source>
</evidence>
<evidence type="ECO:0000256" key="1">
    <source>
        <dbReference type="SAM" id="MobiDB-lite"/>
    </source>
</evidence>
<dbReference type="GO" id="GO:0008270">
    <property type="term" value="F:zinc ion binding"/>
    <property type="evidence" value="ECO:0007669"/>
    <property type="project" value="UniProtKB-KW"/>
</dbReference>
<dbReference type="CDD" id="cd05819">
    <property type="entry name" value="NHL"/>
    <property type="match status" value="1"/>
</dbReference>
<dbReference type="Gene3D" id="2.120.10.30">
    <property type="entry name" value="TolB, C-terminal domain"/>
    <property type="match status" value="1"/>
</dbReference>
<proteinExistence type="predicted"/>
<feature type="region of interest" description="Disordered" evidence="1">
    <location>
        <begin position="21"/>
        <end position="77"/>
    </location>
</feature>
<comment type="caution">
    <text evidence="2">The sequence shown here is derived from an EMBL/GenBank/DDBJ whole genome shotgun (WGS) entry which is preliminary data.</text>
</comment>
<protein>
    <submittedName>
        <fullName evidence="2">Uncharacterized protein</fullName>
    </submittedName>
</protein>